<dbReference type="EMBL" id="UINC01001765">
    <property type="protein sequence ID" value="SUZ88322.1"/>
    <property type="molecule type" value="Genomic_DNA"/>
</dbReference>
<dbReference type="Pfam" id="PF00378">
    <property type="entry name" value="ECH_1"/>
    <property type="match status" value="1"/>
</dbReference>
<name>A0A381R9F2_9ZZZZ</name>
<accession>A0A381R9F2</accession>
<gene>
    <name evidence="3" type="ORF">METZ01_LOCUS41176</name>
</gene>
<reference evidence="3" key="1">
    <citation type="submission" date="2018-05" db="EMBL/GenBank/DDBJ databases">
        <authorList>
            <person name="Lanie J.A."/>
            <person name="Ng W.-L."/>
            <person name="Kazmierczak K.M."/>
            <person name="Andrzejewski T.M."/>
            <person name="Davidsen T.M."/>
            <person name="Wayne K.J."/>
            <person name="Tettelin H."/>
            <person name="Glass J.I."/>
            <person name="Rusch D."/>
            <person name="Podicherti R."/>
            <person name="Tsui H.-C.T."/>
            <person name="Winkler M.E."/>
        </authorList>
    </citation>
    <scope>NUCLEOTIDE SEQUENCE</scope>
</reference>
<dbReference type="AlphaFoldDB" id="A0A381R9F2"/>
<dbReference type="Gene3D" id="3.90.226.10">
    <property type="entry name" value="2-enoyl-CoA Hydratase, Chain A, domain 1"/>
    <property type="match status" value="1"/>
</dbReference>
<dbReference type="InterPro" id="IPR029045">
    <property type="entry name" value="ClpP/crotonase-like_dom_sf"/>
</dbReference>
<protein>
    <recommendedName>
        <fullName evidence="4">Enoyl-CoA hydratase</fullName>
    </recommendedName>
</protein>
<dbReference type="CDD" id="cd06558">
    <property type="entry name" value="crotonase-like"/>
    <property type="match status" value="1"/>
</dbReference>
<dbReference type="InterPro" id="IPR014748">
    <property type="entry name" value="Enoyl-CoA_hydra_C"/>
</dbReference>
<evidence type="ECO:0000313" key="3">
    <source>
        <dbReference type="EMBL" id="SUZ88322.1"/>
    </source>
</evidence>
<feature type="region of interest" description="Disordered" evidence="2">
    <location>
        <begin position="77"/>
        <end position="98"/>
    </location>
</feature>
<evidence type="ECO:0000256" key="2">
    <source>
        <dbReference type="SAM" id="MobiDB-lite"/>
    </source>
</evidence>
<evidence type="ECO:0008006" key="4">
    <source>
        <dbReference type="Google" id="ProtNLM"/>
    </source>
</evidence>
<sequence length="278" mass="29913">MKHSKAAPDAVTVDYVDSIAVVRLNRPDRLNAWNHEISSGLDTALLDCSEDPKVRAVVITGAGRAFCAGADLSGGSDTFDPDRNRDVQDNSAARTPKMLPHQVPKPVIAAINGAAVGVGATYPLLCDIRVAAKSARIGFVFNRIGMLPELGSHTLLPRVVGFSNASQLLMGAELIDAEDALSMGLVSSVHPDGDLLDEAIELALRMSAAAPVSVAATKKLLWKGLSLSWEEMHRLEEPVFQWVGRQPDSVEGINAFLEKRPANWTMNPSQDLPKELFD</sequence>
<organism evidence="3">
    <name type="scientific">marine metagenome</name>
    <dbReference type="NCBI Taxonomy" id="408172"/>
    <lineage>
        <taxon>unclassified sequences</taxon>
        <taxon>metagenomes</taxon>
        <taxon>ecological metagenomes</taxon>
    </lineage>
</organism>
<comment type="similarity">
    <text evidence="1">Belongs to the enoyl-CoA hydratase/isomerase family.</text>
</comment>
<evidence type="ECO:0000256" key="1">
    <source>
        <dbReference type="ARBA" id="ARBA00005254"/>
    </source>
</evidence>
<dbReference type="Gene3D" id="1.10.12.10">
    <property type="entry name" value="Lyase 2-enoyl-coa Hydratase, Chain A, domain 2"/>
    <property type="match status" value="1"/>
</dbReference>
<dbReference type="SUPFAM" id="SSF52096">
    <property type="entry name" value="ClpP/crotonase"/>
    <property type="match status" value="1"/>
</dbReference>
<dbReference type="InterPro" id="IPR001753">
    <property type="entry name" value="Enoyl-CoA_hydra/iso"/>
</dbReference>
<dbReference type="PANTHER" id="PTHR43802">
    <property type="entry name" value="ENOYL-COA HYDRATASE"/>
    <property type="match status" value="1"/>
</dbReference>
<proteinExistence type="inferred from homology"/>
<dbReference type="PANTHER" id="PTHR43802:SF1">
    <property type="entry name" value="IP11341P-RELATED"/>
    <property type="match status" value="1"/>
</dbReference>